<gene>
    <name evidence="2" type="ordered locus">Spirs_2632</name>
</gene>
<reference evidence="2 3" key="1">
    <citation type="journal article" date="2010" name="Stand. Genomic Sci.">
        <title>Complete genome sequence of Spirochaeta smaragdinae type strain (SEBR 4228).</title>
        <authorList>
            <person name="Mavromatis K."/>
            <person name="Yasawong M."/>
            <person name="Chertkov O."/>
            <person name="Lapidus A."/>
            <person name="Lucas S."/>
            <person name="Nolan M."/>
            <person name="Del Rio T.G."/>
            <person name="Tice H."/>
            <person name="Cheng J.F."/>
            <person name="Pitluck S."/>
            <person name="Liolios K."/>
            <person name="Ivanova N."/>
            <person name="Tapia R."/>
            <person name="Han C."/>
            <person name="Bruce D."/>
            <person name="Goodwin L."/>
            <person name="Pati A."/>
            <person name="Chen A."/>
            <person name="Palaniappan K."/>
            <person name="Land M."/>
            <person name="Hauser L."/>
            <person name="Chang Y.J."/>
            <person name="Jeffries C.D."/>
            <person name="Detter J.C."/>
            <person name="Rohde M."/>
            <person name="Brambilla E."/>
            <person name="Spring S."/>
            <person name="Goker M."/>
            <person name="Sikorski J."/>
            <person name="Woyke T."/>
            <person name="Bristow J."/>
            <person name="Eisen J.A."/>
            <person name="Markowitz V."/>
            <person name="Hugenholtz P."/>
            <person name="Klenk H.P."/>
            <person name="Kyrpides N.C."/>
        </authorList>
    </citation>
    <scope>NUCLEOTIDE SEQUENCE [LARGE SCALE GENOMIC DNA]</scope>
    <source>
        <strain evidence="3">DSM 11293 / JCM 15392 / SEBR 4228</strain>
    </source>
</reference>
<evidence type="ECO:0008006" key="4">
    <source>
        <dbReference type="Google" id="ProtNLM"/>
    </source>
</evidence>
<dbReference type="HOGENOM" id="CLU_1659649_0_0_12"/>
<sequence length="159" mass="17388">MRKSGVLTLFVLLVLVCVSTQNLAAAGLGSSRIGLGLGTPNAVLIYRPTPFDLRLGYDFTEGDQFLFISGDWRPAGYIPLTGPLYCYFGLGAYAKFYPEASADDVFEWGTRLPVGLSLLFLDNIAELFVEVAPGFDLYPKPAFSDDPVQFWVGLSFAIQ</sequence>
<protein>
    <recommendedName>
        <fullName evidence="4">DUF3996 domain-containing protein</fullName>
    </recommendedName>
</protein>
<dbReference type="RefSeq" id="WP_013255203.1">
    <property type="nucleotide sequence ID" value="NC_014364.1"/>
</dbReference>
<proteinExistence type="predicted"/>
<keyword evidence="3" id="KW-1185">Reference proteome</keyword>
<feature type="signal peptide" evidence="1">
    <location>
        <begin position="1"/>
        <end position="24"/>
    </location>
</feature>
<keyword evidence="1" id="KW-0732">Signal</keyword>
<feature type="chain" id="PRO_5003150464" description="DUF3996 domain-containing protein" evidence="1">
    <location>
        <begin position="25"/>
        <end position="159"/>
    </location>
</feature>
<organism evidence="2 3">
    <name type="scientific">Sediminispirochaeta smaragdinae (strain DSM 11293 / JCM 15392 / SEBR 4228)</name>
    <name type="common">Spirochaeta smaragdinae</name>
    <dbReference type="NCBI Taxonomy" id="573413"/>
    <lineage>
        <taxon>Bacteria</taxon>
        <taxon>Pseudomonadati</taxon>
        <taxon>Spirochaetota</taxon>
        <taxon>Spirochaetia</taxon>
        <taxon>Spirochaetales</taxon>
        <taxon>Spirochaetaceae</taxon>
        <taxon>Sediminispirochaeta</taxon>
    </lineage>
</organism>
<dbReference type="KEGG" id="ssm:Spirs_2632"/>
<name>E1R4K0_SEDSS</name>
<dbReference type="AlphaFoldDB" id="E1R4K0"/>
<dbReference type="Proteomes" id="UP000002318">
    <property type="component" value="Chromosome"/>
</dbReference>
<evidence type="ECO:0000256" key="1">
    <source>
        <dbReference type="SAM" id="SignalP"/>
    </source>
</evidence>
<accession>E1R4K0</accession>
<dbReference type="EMBL" id="CP002116">
    <property type="protein sequence ID" value="ADK81741.1"/>
    <property type="molecule type" value="Genomic_DNA"/>
</dbReference>
<evidence type="ECO:0000313" key="2">
    <source>
        <dbReference type="EMBL" id="ADK81741.1"/>
    </source>
</evidence>
<evidence type="ECO:0000313" key="3">
    <source>
        <dbReference type="Proteomes" id="UP000002318"/>
    </source>
</evidence>
<dbReference type="OrthoDB" id="9790491at2"/>